<evidence type="ECO:0000256" key="2">
    <source>
        <dbReference type="ARBA" id="ARBA00023860"/>
    </source>
</evidence>
<gene>
    <name evidence="4" type="primary">Contig11315.g573</name>
    <name evidence="4" type="ORF">STYLEM_1537</name>
</gene>
<dbReference type="InterPro" id="IPR000719">
    <property type="entry name" value="Prot_kinase_dom"/>
</dbReference>
<feature type="domain" description="Protein kinase" evidence="3">
    <location>
        <begin position="1"/>
        <end position="245"/>
    </location>
</feature>
<dbReference type="InterPro" id="IPR011009">
    <property type="entry name" value="Kinase-like_dom_sf"/>
</dbReference>
<dbReference type="SMART" id="SM00220">
    <property type="entry name" value="S_TKc"/>
    <property type="match status" value="1"/>
</dbReference>
<sequence length="455" mass="53188">MTIQQPSKLQNSISLQIKQQSKHKDLIQKEKEILEELQKDNKPGFPSVIDSGQVLNLECIVLPLYGNSLMDLMCQRWDRKFSIKTTRILKNLHECGYIHRDIKLDNILLDQKETNKSRNLILIDFGLSTKYTDVNGEHLAKTGEEVFVGNQIFASRRAMLTKSQSRRDDLESMFYMLMFLLYGELPWKLRHSSALDFNSIYEIKSKYTYKELWPNLPKCLKKVAYLIWKLKYKEKPDYEAYERYFSKQIKIISGKVDFIYDWNEDIMRAQSQIALQEAGEHSNKIQFMPEIRQRALSIDIPGTIKDIADGLNIKQSYVPPIEEEENEEESILSRGLDKSDVGIEGLEDCKPTERRDFHKTSTKPSLRMINQYKNQPNEQSSPVQNYDILDIFSFNSRDAGLEEFKESESYQPNFNRYSMSPKDNSTLLQSSPCINRPFSWDCQESLISKFIEPNI</sequence>
<dbReference type="OrthoDB" id="4062651at2759"/>
<dbReference type="EC" id="2.7.11.1" evidence="1"/>
<name>A0A077ZTC1_STYLE</name>
<evidence type="ECO:0000313" key="5">
    <source>
        <dbReference type="Proteomes" id="UP000039865"/>
    </source>
</evidence>
<dbReference type="GO" id="GO:0004674">
    <property type="term" value="F:protein serine/threonine kinase activity"/>
    <property type="evidence" value="ECO:0007669"/>
    <property type="project" value="UniProtKB-EC"/>
</dbReference>
<evidence type="ECO:0000259" key="3">
    <source>
        <dbReference type="PROSITE" id="PS50011"/>
    </source>
</evidence>
<accession>A0A077ZTC1</accession>
<evidence type="ECO:0000313" key="4">
    <source>
        <dbReference type="EMBL" id="CDW72575.1"/>
    </source>
</evidence>
<dbReference type="Gene3D" id="1.10.510.10">
    <property type="entry name" value="Transferase(Phosphotransferase) domain 1"/>
    <property type="match status" value="1"/>
</dbReference>
<dbReference type="SUPFAM" id="SSF56112">
    <property type="entry name" value="Protein kinase-like (PK-like)"/>
    <property type="match status" value="1"/>
</dbReference>
<dbReference type="PROSITE" id="PS00108">
    <property type="entry name" value="PROTEIN_KINASE_ST"/>
    <property type="match status" value="1"/>
</dbReference>
<dbReference type="PROSITE" id="PS50011">
    <property type="entry name" value="PROTEIN_KINASE_DOM"/>
    <property type="match status" value="1"/>
</dbReference>
<organism evidence="4 5">
    <name type="scientific">Stylonychia lemnae</name>
    <name type="common">Ciliate</name>
    <dbReference type="NCBI Taxonomy" id="5949"/>
    <lineage>
        <taxon>Eukaryota</taxon>
        <taxon>Sar</taxon>
        <taxon>Alveolata</taxon>
        <taxon>Ciliophora</taxon>
        <taxon>Intramacronucleata</taxon>
        <taxon>Spirotrichea</taxon>
        <taxon>Stichotrichia</taxon>
        <taxon>Sporadotrichida</taxon>
        <taxon>Oxytrichidae</taxon>
        <taxon>Stylonychinae</taxon>
        <taxon>Stylonychia</taxon>
    </lineage>
</organism>
<evidence type="ECO:0000256" key="1">
    <source>
        <dbReference type="ARBA" id="ARBA00012513"/>
    </source>
</evidence>
<proteinExistence type="predicted"/>
<dbReference type="InParanoid" id="A0A077ZTC1"/>
<dbReference type="InterPro" id="IPR050235">
    <property type="entry name" value="CK1_Ser-Thr_kinase"/>
</dbReference>
<dbReference type="Pfam" id="PF00069">
    <property type="entry name" value="Pkinase"/>
    <property type="match status" value="1"/>
</dbReference>
<dbReference type="AlphaFoldDB" id="A0A077ZTC1"/>
<dbReference type="EMBL" id="CCKQ01001459">
    <property type="protein sequence ID" value="CDW72575.1"/>
    <property type="molecule type" value="Genomic_DNA"/>
</dbReference>
<reference evidence="4 5" key="1">
    <citation type="submission" date="2014-06" db="EMBL/GenBank/DDBJ databases">
        <authorList>
            <person name="Swart Estienne"/>
        </authorList>
    </citation>
    <scope>NUCLEOTIDE SEQUENCE [LARGE SCALE GENOMIC DNA]</scope>
    <source>
        <strain evidence="4 5">130c</strain>
    </source>
</reference>
<keyword evidence="5" id="KW-1185">Reference proteome</keyword>
<dbReference type="Proteomes" id="UP000039865">
    <property type="component" value="Unassembled WGS sequence"/>
</dbReference>
<dbReference type="PANTHER" id="PTHR11909">
    <property type="entry name" value="CASEIN KINASE-RELATED"/>
    <property type="match status" value="1"/>
</dbReference>
<protein>
    <recommendedName>
        <fullName evidence="2">Casein kinase I</fullName>
        <ecNumber evidence="1">2.7.11.1</ecNumber>
    </recommendedName>
</protein>
<dbReference type="GO" id="GO:0005524">
    <property type="term" value="F:ATP binding"/>
    <property type="evidence" value="ECO:0007669"/>
    <property type="project" value="InterPro"/>
</dbReference>
<dbReference type="InterPro" id="IPR008271">
    <property type="entry name" value="Ser/Thr_kinase_AS"/>
</dbReference>